<dbReference type="PANTHER" id="PTHR31360">
    <property type="match status" value="1"/>
</dbReference>
<dbReference type="PANTHER" id="PTHR31360:SF0">
    <property type="entry name" value="OIL BODY-ASSOCIATED PROTEIN 1B"/>
    <property type="match status" value="1"/>
</dbReference>
<dbReference type="EMBL" id="JBBWUH010000006">
    <property type="protein sequence ID" value="KAK8163726.1"/>
    <property type="molecule type" value="Genomic_DNA"/>
</dbReference>
<keyword evidence="2" id="KW-0732">Signal</keyword>
<evidence type="ECO:0008006" key="5">
    <source>
        <dbReference type="Google" id="ProtNLM"/>
    </source>
</evidence>
<reference evidence="3 4" key="1">
    <citation type="journal article" date="2022" name="G3 (Bethesda)">
        <title>Enemy or ally: a genomic approach to elucidate the lifestyle of Phyllosticta citrichinaensis.</title>
        <authorList>
            <person name="Buijs V.A."/>
            <person name="Groenewald J.Z."/>
            <person name="Haridas S."/>
            <person name="LaButti K.M."/>
            <person name="Lipzen A."/>
            <person name="Martin F.M."/>
            <person name="Barry K."/>
            <person name="Grigoriev I.V."/>
            <person name="Crous P.W."/>
            <person name="Seidl M.F."/>
        </authorList>
    </citation>
    <scope>NUCLEOTIDE SEQUENCE [LARGE SCALE GENOMIC DNA]</scope>
    <source>
        <strain evidence="3 4">CBS 129764</strain>
    </source>
</reference>
<feature type="signal peptide" evidence="2">
    <location>
        <begin position="1"/>
        <end position="20"/>
    </location>
</feature>
<proteinExistence type="inferred from homology"/>
<organism evidence="3 4">
    <name type="scientific">Phyllosticta citrichinensis</name>
    <dbReference type="NCBI Taxonomy" id="1130410"/>
    <lineage>
        <taxon>Eukaryota</taxon>
        <taxon>Fungi</taxon>
        <taxon>Dikarya</taxon>
        <taxon>Ascomycota</taxon>
        <taxon>Pezizomycotina</taxon>
        <taxon>Dothideomycetes</taxon>
        <taxon>Dothideomycetes incertae sedis</taxon>
        <taxon>Botryosphaeriales</taxon>
        <taxon>Phyllostictaceae</taxon>
        <taxon>Phyllosticta</taxon>
    </lineage>
</organism>
<name>A0ABR1XQA6_9PEZI</name>
<evidence type="ECO:0000313" key="4">
    <source>
        <dbReference type="Proteomes" id="UP001456524"/>
    </source>
</evidence>
<protein>
    <recommendedName>
        <fullName evidence="5">DUF1264-domain-containing protein</fullName>
    </recommendedName>
</protein>
<accession>A0ABR1XQA6</accession>
<evidence type="ECO:0000256" key="1">
    <source>
        <dbReference type="ARBA" id="ARBA00009740"/>
    </source>
</evidence>
<comment type="similarity">
    <text evidence="1">Belongs to the OBAP family.</text>
</comment>
<evidence type="ECO:0000313" key="3">
    <source>
        <dbReference type="EMBL" id="KAK8163726.1"/>
    </source>
</evidence>
<comment type="caution">
    <text evidence="3">The sequence shown here is derived from an EMBL/GenBank/DDBJ whole genome shotgun (WGS) entry which is preliminary data.</text>
</comment>
<keyword evidence="4" id="KW-1185">Reference proteome</keyword>
<feature type="chain" id="PRO_5045162542" description="DUF1264-domain-containing protein" evidence="2">
    <location>
        <begin position="21"/>
        <end position="267"/>
    </location>
</feature>
<evidence type="ECO:0000256" key="2">
    <source>
        <dbReference type="SAM" id="SignalP"/>
    </source>
</evidence>
<dbReference type="Pfam" id="PF06884">
    <property type="entry name" value="DUF1264"/>
    <property type="match status" value="1"/>
</dbReference>
<sequence length="267" mass="29963">MGLIEYLSFLFATLSVLVCAHGNQFGLVGPQSLMLFLNGFHFISGEPNHYLQANHHCAIMNEEFIQCAIYVPGTNPARLAGVEYIISGDAFSRLPMEERQLWHSHQFEVTSGFLVQPGMPGPVDDEVMEILVNSYGKTFHTWRWDQKDNELPLGIPEIVNGYTGPGQLPQAFVDKRDEYFGVNNTEISSRRRAANIAAPPVQRGADIWKEGIILTLDLKNETSRKKPFEYESEMELMVQIKGKDCRHRDQSVGTVAQGASSGWRAAF</sequence>
<gene>
    <name evidence="3" type="ORF">IWX90DRAFT_478457</name>
</gene>
<dbReference type="Proteomes" id="UP001456524">
    <property type="component" value="Unassembled WGS sequence"/>
</dbReference>
<dbReference type="InterPro" id="IPR010686">
    <property type="entry name" value="OBAP-like"/>
</dbReference>